<dbReference type="Gramene" id="PSS32411">
    <property type="protein sequence ID" value="PSS32411"/>
    <property type="gene ID" value="CEY00_Acc02710"/>
</dbReference>
<reference evidence="3" key="2">
    <citation type="journal article" date="2018" name="BMC Genomics">
        <title>A manually annotated Actinidia chinensis var. chinensis (kiwifruit) genome highlights the challenges associated with draft genomes and gene prediction in plants.</title>
        <authorList>
            <person name="Pilkington S.M."/>
            <person name="Crowhurst R."/>
            <person name="Hilario E."/>
            <person name="Nardozza S."/>
            <person name="Fraser L."/>
            <person name="Peng Y."/>
            <person name="Gunaseelan K."/>
            <person name="Simpson R."/>
            <person name="Tahir J."/>
            <person name="Deroles S.C."/>
            <person name="Templeton K."/>
            <person name="Luo Z."/>
            <person name="Davy M."/>
            <person name="Cheng C."/>
            <person name="McNeilage M."/>
            <person name="Scaglione D."/>
            <person name="Liu Y."/>
            <person name="Zhang Q."/>
            <person name="Datson P."/>
            <person name="De Silva N."/>
            <person name="Gardiner S.E."/>
            <person name="Bassett H."/>
            <person name="Chagne D."/>
            <person name="McCallum J."/>
            <person name="Dzierzon H."/>
            <person name="Deng C."/>
            <person name="Wang Y.Y."/>
            <person name="Barron L."/>
            <person name="Manako K."/>
            <person name="Bowen J."/>
            <person name="Foster T.M."/>
            <person name="Erridge Z.A."/>
            <person name="Tiffin H."/>
            <person name="Waite C.N."/>
            <person name="Davies K.M."/>
            <person name="Grierson E.P."/>
            <person name="Laing W.A."/>
            <person name="Kirk R."/>
            <person name="Chen X."/>
            <person name="Wood M."/>
            <person name="Montefiori M."/>
            <person name="Brummell D.A."/>
            <person name="Schwinn K.E."/>
            <person name="Catanach A."/>
            <person name="Fullerton C."/>
            <person name="Li D."/>
            <person name="Meiyalaghan S."/>
            <person name="Nieuwenhuizen N."/>
            <person name="Read N."/>
            <person name="Prakash R."/>
            <person name="Hunter D."/>
            <person name="Zhang H."/>
            <person name="McKenzie M."/>
            <person name="Knabel M."/>
            <person name="Harris A."/>
            <person name="Allan A.C."/>
            <person name="Gleave A."/>
            <person name="Chen A."/>
            <person name="Janssen B.J."/>
            <person name="Plunkett B."/>
            <person name="Ampomah-Dwamena C."/>
            <person name="Voogd C."/>
            <person name="Leif D."/>
            <person name="Lafferty D."/>
            <person name="Souleyre E.J.F."/>
            <person name="Varkonyi-Gasic E."/>
            <person name="Gambi F."/>
            <person name="Hanley J."/>
            <person name="Yao J.L."/>
            <person name="Cheung J."/>
            <person name="David K.M."/>
            <person name="Warren B."/>
            <person name="Marsh K."/>
            <person name="Snowden K.C."/>
            <person name="Lin-Wang K."/>
            <person name="Brian L."/>
            <person name="Martinez-Sanchez M."/>
            <person name="Wang M."/>
            <person name="Ileperuma N."/>
            <person name="Macnee N."/>
            <person name="Campin R."/>
            <person name="McAtee P."/>
            <person name="Drummond R.S.M."/>
            <person name="Espley R.V."/>
            <person name="Ireland H.S."/>
            <person name="Wu R."/>
            <person name="Atkinson R.G."/>
            <person name="Karunairetnam S."/>
            <person name="Bulley S."/>
            <person name="Chunkath S."/>
            <person name="Hanley Z."/>
            <person name="Storey R."/>
            <person name="Thrimawithana A.H."/>
            <person name="Thomson S."/>
            <person name="David C."/>
            <person name="Testolin R."/>
            <person name="Huang H."/>
            <person name="Hellens R.P."/>
            <person name="Schaffer R.J."/>
        </authorList>
    </citation>
    <scope>NUCLEOTIDE SEQUENCE [LARGE SCALE GENOMIC DNA]</scope>
    <source>
        <strain evidence="3">cv. Red5</strain>
    </source>
</reference>
<proteinExistence type="predicted"/>
<reference evidence="2 3" key="1">
    <citation type="submission" date="2017-07" db="EMBL/GenBank/DDBJ databases">
        <title>An improved, manually edited Actinidia chinensis var. chinensis (kiwifruit) genome highlights the challenges associated with draft genomes and gene prediction in plants.</title>
        <authorList>
            <person name="Pilkington S."/>
            <person name="Crowhurst R."/>
            <person name="Hilario E."/>
            <person name="Nardozza S."/>
            <person name="Fraser L."/>
            <person name="Peng Y."/>
            <person name="Gunaseelan K."/>
            <person name="Simpson R."/>
            <person name="Tahir J."/>
            <person name="Deroles S."/>
            <person name="Templeton K."/>
            <person name="Luo Z."/>
            <person name="Davy M."/>
            <person name="Cheng C."/>
            <person name="Mcneilage M."/>
            <person name="Scaglione D."/>
            <person name="Liu Y."/>
            <person name="Zhang Q."/>
            <person name="Datson P."/>
            <person name="De Silva N."/>
            <person name="Gardiner S."/>
            <person name="Bassett H."/>
            <person name="Chagne D."/>
            <person name="Mccallum J."/>
            <person name="Dzierzon H."/>
            <person name="Deng C."/>
            <person name="Wang Y.-Y."/>
            <person name="Barron N."/>
            <person name="Manako K."/>
            <person name="Bowen J."/>
            <person name="Foster T."/>
            <person name="Erridge Z."/>
            <person name="Tiffin H."/>
            <person name="Waite C."/>
            <person name="Davies K."/>
            <person name="Grierson E."/>
            <person name="Laing W."/>
            <person name="Kirk R."/>
            <person name="Chen X."/>
            <person name="Wood M."/>
            <person name="Montefiori M."/>
            <person name="Brummell D."/>
            <person name="Schwinn K."/>
            <person name="Catanach A."/>
            <person name="Fullerton C."/>
            <person name="Li D."/>
            <person name="Meiyalaghan S."/>
            <person name="Nieuwenhuizen N."/>
            <person name="Read N."/>
            <person name="Prakash R."/>
            <person name="Hunter D."/>
            <person name="Zhang H."/>
            <person name="Mckenzie M."/>
            <person name="Knabel M."/>
            <person name="Harris A."/>
            <person name="Allan A."/>
            <person name="Chen A."/>
            <person name="Janssen B."/>
            <person name="Plunkett B."/>
            <person name="Dwamena C."/>
            <person name="Voogd C."/>
            <person name="Leif D."/>
            <person name="Lafferty D."/>
            <person name="Souleyre E."/>
            <person name="Varkonyi-Gasic E."/>
            <person name="Gambi F."/>
            <person name="Hanley J."/>
            <person name="Yao J.-L."/>
            <person name="Cheung J."/>
            <person name="David K."/>
            <person name="Warren B."/>
            <person name="Marsh K."/>
            <person name="Snowden K."/>
            <person name="Lin-Wang K."/>
            <person name="Brian L."/>
            <person name="Martinez-Sanchez M."/>
            <person name="Wang M."/>
            <person name="Ileperuma N."/>
            <person name="Macnee N."/>
            <person name="Campin R."/>
            <person name="Mcatee P."/>
            <person name="Drummond R."/>
            <person name="Espley R."/>
            <person name="Ireland H."/>
            <person name="Wu R."/>
            <person name="Atkinson R."/>
            <person name="Karunairetnam S."/>
            <person name="Bulley S."/>
            <person name="Chunkath S."/>
            <person name="Hanley Z."/>
            <person name="Storey R."/>
            <person name="Thrimawithana A."/>
            <person name="Thomson S."/>
            <person name="David C."/>
            <person name="Testolin R."/>
        </authorList>
    </citation>
    <scope>NUCLEOTIDE SEQUENCE [LARGE SCALE GENOMIC DNA]</scope>
    <source>
        <strain evidence="3">cv. Red5</strain>
        <tissue evidence="2">Young leaf</tissue>
    </source>
</reference>
<dbReference type="OrthoDB" id="543227at2759"/>
<name>A0A2R6RQV1_ACTCC</name>
<evidence type="ECO:0000256" key="1">
    <source>
        <dbReference type="SAM" id="MobiDB-lite"/>
    </source>
</evidence>
<dbReference type="OMA" id="MSTERIC"/>
<dbReference type="PANTHER" id="PTHR35315:SF1">
    <property type="entry name" value="RAB6-INTERACTING GOLGIN"/>
    <property type="match status" value="1"/>
</dbReference>
<dbReference type="EMBL" id="NKQK01000003">
    <property type="protein sequence ID" value="PSS32411.1"/>
    <property type="molecule type" value="Genomic_DNA"/>
</dbReference>
<evidence type="ECO:0000313" key="2">
    <source>
        <dbReference type="EMBL" id="PSS32411.1"/>
    </source>
</evidence>
<protein>
    <submittedName>
        <fullName evidence="2">Chloride channel protein like</fullName>
    </submittedName>
</protein>
<dbReference type="FunCoup" id="A0A2R6RQV1">
    <property type="interactions" value="996"/>
</dbReference>
<evidence type="ECO:0000313" key="3">
    <source>
        <dbReference type="Proteomes" id="UP000241394"/>
    </source>
</evidence>
<dbReference type="AlphaFoldDB" id="A0A2R6RQV1"/>
<sequence>MRKKIEMSTQKIHVAKLKEEDAKKAWEAASKAVKDEEAIKQNLCEDLNNLVQESSNAQFARLEELKRRLEALNPSRSSTSVPCDGQPTGPAHSSPALDASSVPSSLAPTGAENVANHGNGGNAPVMNGHNHQPSTEGEARGRKKIPIQERGKGIGAVPKGRGPAAPGWTGSGFDVDGRA</sequence>
<keyword evidence="3" id="KW-1185">Reference proteome</keyword>
<dbReference type="InParanoid" id="A0A2R6RQV1"/>
<comment type="caution">
    <text evidence="2">The sequence shown here is derived from an EMBL/GenBank/DDBJ whole genome shotgun (WGS) entry which is preliminary data.</text>
</comment>
<gene>
    <name evidence="2" type="ORF">CEY00_Acc02710</name>
</gene>
<dbReference type="PANTHER" id="PTHR35315">
    <property type="entry name" value="ACI13"/>
    <property type="match status" value="1"/>
</dbReference>
<accession>A0A2R6RQV1</accession>
<organism evidence="2 3">
    <name type="scientific">Actinidia chinensis var. chinensis</name>
    <name type="common">Chinese soft-hair kiwi</name>
    <dbReference type="NCBI Taxonomy" id="1590841"/>
    <lineage>
        <taxon>Eukaryota</taxon>
        <taxon>Viridiplantae</taxon>
        <taxon>Streptophyta</taxon>
        <taxon>Embryophyta</taxon>
        <taxon>Tracheophyta</taxon>
        <taxon>Spermatophyta</taxon>
        <taxon>Magnoliopsida</taxon>
        <taxon>eudicotyledons</taxon>
        <taxon>Gunneridae</taxon>
        <taxon>Pentapetalae</taxon>
        <taxon>asterids</taxon>
        <taxon>Ericales</taxon>
        <taxon>Actinidiaceae</taxon>
        <taxon>Actinidia</taxon>
    </lineage>
</organism>
<dbReference type="Proteomes" id="UP000241394">
    <property type="component" value="Chromosome LG3"/>
</dbReference>
<dbReference type="STRING" id="1590841.A0A2R6RQV1"/>
<feature type="region of interest" description="Disordered" evidence="1">
    <location>
        <begin position="71"/>
        <end position="179"/>
    </location>
</feature>